<name>A0A7Y8K5X3_9PSED</name>
<evidence type="ECO:0000256" key="1">
    <source>
        <dbReference type="SAM" id="Phobius"/>
    </source>
</evidence>
<dbReference type="AlphaFoldDB" id="A0A7Y8K5X3"/>
<dbReference type="EMBL" id="JACARF010000013">
    <property type="protein sequence ID" value="NWE76030.1"/>
    <property type="molecule type" value="Genomic_DNA"/>
</dbReference>
<comment type="caution">
    <text evidence="2">The sequence shown here is derived from an EMBL/GenBank/DDBJ whole genome shotgun (WGS) entry which is preliminary data.</text>
</comment>
<feature type="transmembrane region" description="Helical" evidence="1">
    <location>
        <begin position="49"/>
        <end position="72"/>
    </location>
</feature>
<evidence type="ECO:0000313" key="3">
    <source>
        <dbReference type="Proteomes" id="UP000537188"/>
    </source>
</evidence>
<reference evidence="2 3" key="1">
    <citation type="submission" date="2020-04" db="EMBL/GenBank/DDBJ databases">
        <title>Molecular characterization of pseudomonads from Agaricus bisporus reveal novel blotch 2 pathogens in Western Europe.</title>
        <authorList>
            <person name="Taparia T."/>
            <person name="Krijger M."/>
            <person name="Haynes E."/>
            <person name="Elpinstone J.G."/>
            <person name="Noble R."/>
            <person name="Van Der Wolf J."/>
        </authorList>
    </citation>
    <scope>NUCLEOTIDE SEQUENCE [LARGE SCALE GENOMIC DNA]</scope>
    <source>
        <strain evidence="2 3">IPO3781</strain>
    </source>
</reference>
<organism evidence="2 3">
    <name type="scientific">Pseudomonas yamanorum</name>
    <dbReference type="NCBI Taxonomy" id="515393"/>
    <lineage>
        <taxon>Bacteria</taxon>
        <taxon>Pseudomonadati</taxon>
        <taxon>Pseudomonadota</taxon>
        <taxon>Gammaproteobacteria</taxon>
        <taxon>Pseudomonadales</taxon>
        <taxon>Pseudomonadaceae</taxon>
        <taxon>Pseudomonas</taxon>
    </lineage>
</organism>
<protein>
    <submittedName>
        <fullName evidence="2">Uncharacterized protein</fullName>
    </submittedName>
</protein>
<keyword evidence="1" id="KW-0472">Membrane</keyword>
<proteinExistence type="predicted"/>
<dbReference type="Proteomes" id="UP000537188">
    <property type="component" value="Unassembled WGS sequence"/>
</dbReference>
<keyword evidence="1" id="KW-0812">Transmembrane</keyword>
<dbReference type="RefSeq" id="WP_177113647.1">
    <property type="nucleotide sequence ID" value="NZ_JACARF010000013.1"/>
</dbReference>
<evidence type="ECO:0000313" key="2">
    <source>
        <dbReference type="EMBL" id="NWE76030.1"/>
    </source>
</evidence>
<sequence>MNIKVNFTLVEISMGMYTALFLASISMPLASIAGICSLEFGYVSSIRQAFGIGVLLGSVMLLVALILFLAGVPSTLRRLRTQTNAI</sequence>
<keyword evidence="1" id="KW-1133">Transmembrane helix</keyword>
<gene>
    <name evidence="2" type="ORF">HX828_10715</name>
</gene>
<accession>A0A7Y8K5X3</accession>
<feature type="transmembrane region" description="Helical" evidence="1">
    <location>
        <begin position="20"/>
        <end position="43"/>
    </location>
</feature>